<comment type="subcellular location">
    <subcellularLocation>
        <location evidence="1">Golgi apparatus membrane</location>
        <topology evidence="1">Single-pass type II membrane protein</topology>
    </subcellularLocation>
</comment>
<keyword evidence="6 10" id="KW-1133">Transmembrane helix</keyword>
<dbReference type="GO" id="GO:0001733">
    <property type="term" value="F:galactosylceramide sulfotransferase activity"/>
    <property type="evidence" value="ECO:0007669"/>
    <property type="project" value="InterPro"/>
</dbReference>
<keyword evidence="11" id="KW-1185">Reference proteome</keyword>
<dbReference type="InterPro" id="IPR009729">
    <property type="entry name" value="Gal-3-0_sulfotransfrase"/>
</dbReference>
<dbReference type="Pfam" id="PF06990">
    <property type="entry name" value="Gal-3-0_sulfotr"/>
    <property type="match status" value="1"/>
</dbReference>
<evidence type="ECO:0000256" key="9">
    <source>
        <dbReference type="ARBA" id="ARBA00023180"/>
    </source>
</evidence>
<evidence type="ECO:0000256" key="2">
    <source>
        <dbReference type="ARBA" id="ARBA00008124"/>
    </source>
</evidence>
<evidence type="ECO:0000256" key="7">
    <source>
        <dbReference type="ARBA" id="ARBA00023034"/>
    </source>
</evidence>
<name>A0A7E6FGE0_9MOLL</name>
<dbReference type="PANTHER" id="PTHR14647:SF87">
    <property type="entry name" value="PUTATIVE-RELATED"/>
    <property type="match status" value="1"/>
</dbReference>
<dbReference type="PANTHER" id="PTHR14647">
    <property type="entry name" value="GALACTOSE-3-O-SULFOTRANSFERASE"/>
    <property type="match status" value="1"/>
</dbReference>
<evidence type="ECO:0000256" key="5">
    <source>
        <dbReference type="ARBA" id="ARBA00022968"/>
    </source>
</evidence>
<organism evidence="11 12">
    <name type="scientific">Octopus sinensis</name>
    <name type="common">East Asian common octopus</name>
    <dbReference type="NCBI Taxonomy" id="2607531"/>
    <lineage>
        <taxon>Eukaryota</taxon>
        <taxon>Metazoa</taxon>
        <taxon>Spiralia</taxon>
        <taxon>Lophotrochozoa</taxon>
        <taxon>Mollusca</taxon>
        <taxon>Cephalopoda</taxon>
        <taxon>Coleoidea</taxon>
        <taxon>Octopodiformes</taxon>
        <taxon>Octopoda</taxon>
        <taxon>Incirrata</taxon>
        <taxon>Octopodidae</taxon>
        <taxon>Octopus</taxon>
    </lineage>
</organism>
<evidence type="ECO:0000313" key="12">
    <source>
        <dbReference type="RefSeq" id="XP_036366628.1"/>
    </source>
</evidence>
<dbReference type="AlphaFoldDB" id="A0A7E6FGE0"/>
<evidence type="ECO:0000256" key="8">
    <source>
        <dbReference type="ARBA" id="ARBA00023136"/>
    </source>
</evidence>
<evidence type="ECO:0000256" key="3">
    <source>
        <dbReference type="ARBA" id="ARBA00022679"/>
    </source>
</evidence>
<evidence type="ECO:0000313" key="11">
    <source>
        <dbReference type="Proteomes" id="UP000515154"/>
    </source>
</evidence>
<comment type="similarity">
    <text evidence="2">Belongs to the galactose-3-O-sulfotransferase family.</text>
</comment>
<feature type="transmembrane region" description="Helical" evidence="10">
    <location>
        <begin position="33"/>
        <end position="49"/>
    </location>
</feature>
<keyword evidence="4 10" id="KW-0812">Transmembrane</keyword>
<keyword evidence="7" id="KW-0333">Golgi apparatus</keyword>
<dbReference type="GO" id="GO:0000139">
    <property type="term" value="C:Golgi membrane"/>
    <property type="evidence" value="ECO:0007669"/>
    <property type="project" value="UniProtKB-SubCell"/>
</dbReference>
<dbReference type="Gene3D" id="3.40.50.300">
    <property type="entry name" value="P-loop containing nucleotide triphosphate hydrolases"/>
    <property type="match status" value="1"/>
</dbReference>
<evidence type="ECO:0000256" key="1">
    <source>
        <dbReference type="ARBA" id="ARBA00004323"/>
    </source>
</evidence>
<dbReference type="InterPro" id="IPR027417">
    <property type="entry name" value="P-loop_NTPase"/>
</dbReference>
<dbReference type="SUPFAM" id="SSF52540">
    <property type="entry name" value="P-loop containing nucleoside triphosphate hydrolases"/>
    <property type="match status" value="1"/>
</dbReference>
<dbReference type="RefSeq" id="XP_036366628.1">
    <property type="nucleotide sequence ID" value="XM_036510735.1"/>
</dbReference>
<proteinExistence type="inferred from homology"/>
<keyword evidence="8 10" id="KW-0472">Membrane</keyword>
<sequence>MTHYFLLETSEKTICQRTIIVWNNMILRKSTKILFMVMICSYSYILFYINKIIQKHPTNLSIFQHYFNNRYFHQSDELQKQITLKLSTSCKEKQNLVFIKCMKCATETMATVIRRFGYTRNLSFVLPVGTHIYLGWPYLMEKIDYRPPSCKNCSTAYNILMEHSIYNRSIMRSLMPKDTVYITSIREPYDRFLSTFHYFKIKDYVVLNETDYVSQYLNDYHKYEAIYKSKTFSEHYCIPRNFSLTENLMAHCLGVPLGFPAGRKSIASYSTEEITRYLQDLDNEFSLVMIVEYFYESLILLRRLMCWKTKDIIFRKVNIGGYRKTDVSNNRQTEQNRQLYKSYSRIDYILYDHFKRALLEKIKQQTPDFFDEVNHFRKVQAEVTEFCDNFYQNKSTKKCISVNQTSWDNAFNYTGEDCKLMYTNLLTAMQNRYDSVMGKLTVLPQSTDRRTC</sequence>
<accession>A0A7E6FGE0</accession>
<evidence type="ECO:0000256" key="4">
    <source>
        <dbReference type="ARBA" id="ARBA00022692"/>
    </source>
</evidence>
<keyword evidence="5" id="KW-0735">Signal-anchor</keyword>
<dbReference type="Proteomes" id="UP000515154">
    <property type="component" value="Linkage group LG18"/>
</dbReference>
<keyword evidence="3" id="KW-0808">Transferase</keyword>
<dbReference type="GO" id="GO:0009247">
    <property type="term" value="P:glycolipid biosynthetic process"/>
    <property type="evidence" value="ECO:0007669"/>
    <property type="project" value="InterPro"/>
</dbReference>
<evidence type="ECO:0000256" key="6">
    <source>
        <dbReference type="ARBA" id="ARBA00022989"/>
    </source>
</evidence>
<gene>
    <name evidence="12" type="primary">LOC115221623</name>
</gene>
<reference evidence="12" key="1">
    <citation type="submission" date="2025-08" db="UniProtKB">
        <authorList>
            <consortium name="RefSeq"/>
        </authorList>
    </citation>
    <scope>IDENTIFICATION</scope>
</reference>
<evidence type="ECO:0000256" key="10">
    <source>
        <dbReference type="SAM" id="Phobius"/>
    </source>
</evidence>
<keyword evidence="9" id="KW-0325">Glycoprotein</keyword>
<protein>
    <submittedName>
        <fullName evidence="12">Galactosylceramide sulfotransferase-like isoform X1</fullName>
    </submittedName>
</protein>